<organism evidence="1 2">
    <name type="scientific">Marasmius crinis-equi</name>
    <dbReference type="NCBI Taxonomy" id="585013"/>
    <lineage>
        <taxon>Eukaryota</taxon>
        <taxon>Fungi</taxon>
        <taxon>Dikarya</taxon>
        <taxon>Basidiomycota</taxon>
        <taxon>Agaricomycotina</taxon>
        <taxon>Agaricomycetes</taxon>
        <taxon>Agaricomycetidae</taxon>
        <taxon>Agaricales</taxon>
        <taxon>Marasmiineae</taxon>
        <taxon>Marasmiaceae</taxon>
        <taxon>Marasmius</taxon>
    </lineage>
</organism>
<dbReference type="Proteomes" id="UP001465976">
    <property type="component" value="Unassembled WGS sequence"/>
</dbReference>
<name>A0ABR3F556_9AGAR</name>
<dbReference type="EMBL" id="JBAHYK010000944">
    <property type="protein sequence ID" value="KAL0570381.1"/>
    <property type="molecule type" value="Genomic_DNA"/>
</dbReference>
<reference evidence="1 2" key="1">
    <citation type="submission" date="2024-02" db="EMBL/GenBank/DDBJ databases">
        <title>A draft genome for the cacao thread blight pathogen Marasmius crinis-equi.</title>
        <authorList>
            <person name="Cohen S.P."/>
            <person name="Baruah I.K."/>
            <person name="Amoako-Attah I."/>
            <person name="Bukari Y."/>
            <person name="Meinhardt L.W."/>
            <person name="Bailey B.A."/>
        </authorList>
    </citation>
    <scope>NUCLEOTIDE SEQUENCE [LARGE SCALE GENOMIC DNA]</scope>
    <source>
        <strain evidence="1 2">GH-76</strain>
    </source>
</reference>
<evidence type="ECO:0000313" key="1">
    <source>
        <dbReference type="EMBL" id="KAL0570381.1"/>
    </source>
</evidence>
<protein>
    <submittedName>
        <fullName evidence="1">Uncharacterized protein</fullName>
    </submittedName>
</protein>
<keyword evidence="2" id="KW-1185">Reference proteome</keyword>
<evidence type="ECO:0000313" key="2">
    <source>
        <dbReference type="Proteomes" id="UP001465976"/>
    </source>
</evidence>
<sequence length="133" mass="14826">MAKASKPAAAVKNQTAQAKITWPEMEYKLPSPSAHLISKSAQNNVFGSLIEGATNNAMALFLFECAFPEKTYKSCLLRDVLVMAVQELNQTAIAKRIQHPSQKECRTPLQDYMHILLAVNMPWLLISCLLYST</sequence>
<gene>
    <name evidence="1" type="ORF">V5O48_011571</name>
</gene>
<accession>A0ABR3F556</accession>
<comment type="caution">
    <text evidence="1">The sequence shown here is derived from an EMBL/GenBank/DDBJ whole genome shotgun (WGS) entry which is preliminary data.</text>
</comment>
<proteinExistence type="predicted"/>